<proteinExistence type="predicted"/>
<reference evidence="2 3" key="1">
    <citation type="submission" date="2007-03" db="EMBL/GenBank/DDBJ databases">
        <authorList>
            <person name="Fulton L."/>
            <person name="Clifton S."/>
            <person name="Fulton B."/>
            <person name="Xu J."/>
            <person name="Minx P."/>
            <person name="Pepin K.H."/>
            <person name="Johnson M."/>
            <person name="Thiruvilangam P."/>
            <person name="Bhonagiri V."/>
            <person name="Nash W.E."/>
            <person name="Mardis E.R."/>
            <person name="Wilson R.K."/>
        </authorList>
    </citation>
    <scope>NUCLEOTIDE SEQUENCE [LARGE SCALE GENOMIC DNA]</scope>
    <source>
        <strain evidence="2 3">DSM 13814</strain>
    </source>
</reference>
<comment type="caution">
    <text evidence="2">The sequence shown here is derived from an EMBL/GenBank/DDBJ whole genome shotgun (WGS) entry which is preliminary data.</text>
</comment>
<dbReference type="SMART" id="SM00257">
    <property type="entry name" value="LysM"/>
    <property type="match status" value="1"/>
</dbReference>
<organism evidence="2 3">
    <name type="scientific">Dorea longicatena DSM 13814</name>
    <dbReference type="NCBI Taxonomy" id="411462"/>
    <lineage>
        <taxon>Bacteria</taxon>
        <taxon>Bacillati</taxon>
        <taxon>Bacillota</taxon>
        <taxon>Clostridia</taxon>
        <taxon>Lachnospirales</taxon>
        <taxon>Lachnospiraceae</taxon>
        <taxon>Dorea</taxon>
    </lineage>
</organism>
<evidence type="ECO:0000313" key="3">
    <source>
        <dbReference type="Proteomes" id="UP000004016"/>
    </source>
</evidence>
<dbReference type="Pfam" id="PF01476">
    <property type="entry name" value="LysM"/>
    <property type="match status" value="1"/>
</dbReference>
<evidence type="ECO:0000313" key="2">
    <source>
        <dbReference type="EMBL" id="EDM63270.1"/>
    </source>
</evidence>
<accession>A6BG59</accession>
<dbReference type="InterPro" id="IPR024300">
    <property type="entry name" value="SipL_SPOCS_dom"/>
</dbReference>
<dbReference type="SUPFAM" id="SSF54106">
    <property type="entry name" value="LysM domain"/>
    <property type="match status" value="1"/>
</dbReference>
<dbReference type="HOGENOM" id="CLU_037106_0_0_9"/>
<dbReference type="Pfam" id="PF12673">
    <property type="entry name" value="SipL"/>
    <property type="match status" value="3"/>
</dbReference>
<name>A6BG59_9FIRM</name>
<dbReference type="AlphaFoldDB" id="A6BG59"/>
<dbReference type="CDD" id="cd00118">
    <property type="entry name" value="LysM"/>
    <property type="match status" value="1"/>
</dbReference>
<dbReference type="eggNOG" id="COG1388">
    <property type="taxonomic scope" value="Bacteria"/>
</dbReference>
<reference evidence="2 3" key="2">
    <citation type="submission" date="2007-04" db="EMBL/GenBank/DDBJ databases">
        <title>Draft genome sequence of Dorea longicatena (DSM 13814).</title>
        <authorList>
            <person name="Sudarsanam P."/>
            <person name="Ley R."/>
            <person name="Guruge J."/>
            <person name="Turnbaugh P.J."/>
            <person name="Mahowald M."/>
            <person name="Liep D."/>
            <person name="Gordon J."/>
        </authorList>
    </citation>
    <scope>NUCLEOTIDE SEQUENCE [LARGE SCALE GENOMIC DNA]</scope>
    <source>
        <strain evidence="2 3">DSM 13814</strain>
    </source>
</reference>
<dbReference type="InterPro" id="IPR018392">
    <property type="entry name" value="LysM"/>
</dbReference>
<dbReference type="EMBL" id="AAXB02000005">
    <property type="protein sequence ID" value="EDM63270.1"/>
    <property type="molecule type" value="Genomic_DNA"/>
</dbReference>
<evidence type="ECO:0000259" key="1">
    <source>
        <dbReference type="PROSITE" id="PS51782"/>
    </source>
</evidence>
<dbReference type="Proteomes" id="UP000004016">
    <property type="component" value="Unassembled WGS sequence"/>
</dbReference>
<feature type="domain" description="LysM" evidence="1">
    <location>
        <begin position="476"/>
        <end position="519"/>
    </location>
</feature>
<dbReference type="InterPro" id="IPR036779">
    <property type="entry name" value="LysM_dom_sf"/>
</dbReference>
<dbReference type="PROSITE" id="PS51782">
    <property type="entry name" value="LYSM"/>
    <property type="match status" value="1"/>
</dbReference>
<gene>
    <name evidence="2" type="ORF">DORLON_01281</name>
</gene>
<dbReference type="Gene3D" id="3.10.350.10">
    <property type="entry name" value="LysM domain"/>
    <property type="match status" value="1"/>
</dbReference>
<sequence length="527" mass="60236">MNKRRQEVSMEYLKKEIRTFQNGKTVNDQFYIDDDYNVPDAKKDVGRIIISDGTLQVEEMKQVENYLKVTGKLEFRVLYTADETIPEPASLEGRIPFEEMIYLEQEPDGNLVLKTADVDLTVTVIHSRKLNIKTLAEITIGMEKCVGEELTTDIEGENPVFKKTKEEELLKVFATGKDTYRIKEEVSLSGTKENIGTILWTDVTGGKADTQIGTDELLIQGELNIFCLYESVEEKTDWINRTVPYEGRIECMGTVPGMYHQASLNLTDVNVEARMDENGEMRILGIEATLEVRLVVYEEEKIQILEDMYMLDHVCVPDIKEKKCFRLKLQNHSKCRIAEELTLPELKDNILQICYCKGKIQPESTKAEEDGIHIEGVLHLMFLYVREDDQMPFGVWQGMVPFTYLLENGGGEPEAEELDWTVEQLSVGLMGNGEVEVKAVLAFNCFQKEPVMVQNIESAKFTPMSTEELENRPGIVGYFVKNGDTLWNLAKKYNTTVENIKEVNHMEKEDVNKGDKILIFKQNLSIL</sequence>
<protein>
    <submittedName>
        <fullName evidence="2">LysM domain protein</fullName>
    </submittedName>
</protein>